<keyword evidence="1" id="KW-1133">Transmembrane helix</keyword>
<name>A0ABR2IVF9_9PEZI</name>
<evidence type="ECO:0000313" key="2">
    <source>
        <dbReference type="EMBL" id="KAK8868813.1"/>
    </source>
</evidence>
<protein>
    <submittedName>
        <fullName evidence="2">Glycosyltransferase family 25 protein</fullName>
    </submittedName>
</protein>
<comment type="caution">
    <text evidence="2">The sequence shown here is derived from an EMBL/GenBank/DDBJ whole genome shotgun (WGS) entry which is preliminary data.</text>
</comment>
<feature type="transmembrane region" description="Helical" evidence="1">
    <location>
        <begin position="25"/>
        <end position="44"/>
    </location>
</feature>
<sequence length="377" mass="41636">MSGHHGSSALWRRLTPWSRPKRARLVFAVLFSGFFVFILHALYLSDNLISSVRLVRSPNRRVVRAPPSAPDIIAATTNATLGFEKLLVLSTGPSWRTRGLEAAAKLTGLEFTIPTMPSISDQEVHDFQQIGNGTLQVPGFGSAKAWVAHLHMLQHFIASGLESALIVEDDLDFDTRLRTEQMPLLADNLRAYAGLRPDDLSARSPYGDAWDLLWLGHCGSEIRKGLTFADPNRVDRSRWYISKLIETKWGRRKDKLWMPDGLRVIQASGAVCTWAYAVTRRSAPKVLSVMARGDSQAYDVGMLDSCNARVDGLRCLTVNPTVLSTYIPPPEAGNSSLVNAANENGQATDEGRFEGIKGNTPWVDKSARCRALFAEDC</sequence>
<keyword evidence="1" id="KW-0472">Membrane</keyword>
<keyword evidence="1" id="KW-0812">Transmembrane</keyword>
<organism evidence="2 3">
    <name type="scientific">Apiospora arundinis</name>
    <dbReference type="NCBI Taxonomy" id="335852"/>
    <lineage>
        <taxon>Eukaryota</taxon>
        <taxon>Fungi</taxon>
        <taxon>Dikarya</taxon>
        <taxon>Ascomycota</taxon>
        <taxon>Pezizomycotina</taxon>
        <taxon>Sordariomycetes</taxon>
        <taxon>Xylariomycetidae</taxon>
        <taxon>Amphisphaeriales</taxon>
        <taxon>Apiosporaceae</taxon>
        <taxon>Apiospora</taxon>
    </lineage>
</organism>
<accession>A0ABR2IVF9</accession>
<evidence type="ECO:0000313" key="3">
    <source>
        <dbReference type="Proteomes" id="UP001390339"/>
    </source>
</evidence>
<evidence type="ECO:0000256" key="1">
    <source>
        <dbReference type="SAM" id="Phobius"/>
    </source>
</evidence>
<dbReference type="Proteomes" id="UP001390339">
    <property type="component" value="Unassembled WGS sequence"/>
</dbReference>
<keyword evidence="3" id="KW-1185">Reference proteome</keyword>
<reference evidence="2 3" key="1">
    <citation type="journal article" date="2024" name="IMA Fungus">
        <title>Apiospora arundinis, a panoply of carbohydrate-active enzymes and secondary metabolites.</title>
        <authorList>
            <person name="Sorensen T."/>
            <person name="Petersen C."/>
            <person name="Muurmann A.T."/>
            <person name="Christiansen J.V."/>
            <person name="Brundto M.L."/>
            <person name="Overgaard C.K."/>
            <person name="Boysen A.T."/>
            <person name="Wollenberg R.D."/>
            <person name="Larsen T.O."/>
            <person name="Sorensen J.L."/>
            <person name="Nielsen K.L."/>
            <person name="Sondergaard T.E."/>
        </authorList>
    </citation>
    <scope>NUCLEOTIDE SEQUENCE [LARGE SCALE GENOMIC DNA]</scope>
    <source>
        <strain evidence="2 3">AAU 773</strain>
    </source>
</reference>
<proteinExistence type="predicted"/>
<dbReference type="EMBL" id="JAPCWZ010000004">
    <property type="protein sequence ID" value="KAK8868813.1"/>
    <property type="molecule type" value="Genomic_DNA"/>
</dbReference>
<gene>
    <name evidence="2" type="ORF">PGQ11_007391</name>
</gene>